<evidence type="ECO:0000313" key="2">
    <source>
        <dbReference type="Proteomes" id="UP001732700"/>
    </source>
</evidence>
<protein>
    <submittedName>
        <fullName evidence="1">Uncharacterized protein</fullName>
    </submittedName>
</protein>
<proteinExistence type="predicted"/>
<sequence>MADNRRKDTAGSVRRDGGRGGQALRRVPWPPQAPRLPAWCISSGQRRSSADLAEEAVDVVSRHLGYFKVPCPYKEYGCASSVVSRAAACAHAPCACPECAFLGSPAQLVRHLTDPAGPHQHWTATKLTYGKEFRFVVNMLEEPRQDKYLLVAEEDRAVFLLALGVGDHGQDPRSGRAAVVCVRGNADAGPVYGCSLVVDCLPRALHVSETMVVLSCSAPGEFDVDAPCVSACQFSLQGKETKELHLRVRVHLQDQGYELAYGICVWGSLSISRNWGWSSV</sequence>
<reference evidence="1" key="2">
    <citation type="submission" date="2025-09" db="UniProtKB">
        <authorList>
            <consortium name="EnsemblPlants"/>
        </authorList>
    </citation>
    <scope>IDENTIFICATION</scope>
</reference>
<keyword evidence="2" id="KW-1185">Reference proteome</keyword>
<evidence type="ECO:0000313" key="1">
    <source>
        <dbReference type="EnsemblPlants" id="AVESA.00010b.r2.6CG1132680.1.CDS"/>
    </source>
</evidence>
<reference evidence="1" key="1">
    <citation type="submission" date="2021-05" db="EMBL/GenBank/DDBJ databases">
        <authorList>
            <person name="Scholz U."/>
            <person name="Mascher M."/>
            <person name="Fiebig A."/>
        </authorList>
    </citation>
    <scope>NUCLEOTIDE SEQUENCE [LARGE SCALE GENOMIC DNA]</scope>
</reference>
<organism evidence="1 2">
    <name type="scientific">Avena sativa</name>
    <name type="common">Oat</name>
    <dbReference type="NCBI Taxonomy" id="4498"/>
    <lineage>
        <taxon>Eukaryota</taxon>
        <taxon>Viridiplantae</taxon>
        <taxon>Streptophyta</taxon>
        <taxon>Embryophyta</taxon>
        <taxon>Tracheophyta</taxon>
        <taxon>Spermatophyta</taxon>
        <taxon>Magnoliopsida</taxon>
        <taxon>Liliopsida</taxon>
        <taxon>Poales</taxon>
        <taxon>Poaceae</taxon>
        <taxon>BOP clade</taxon>
        <taxon>Pooideae</taxon>
        <taxon>Poodae</taxon>
        <taxon>Poeae</taxon>
        <taxon>Poeae Chloroplast Group 1 (Aveneae type)</taxon>
        <taxon>Aveninae</taxon>
        <taxon>Avena</taxon>
    </lineage>
</organism>
<name>A0ACD5Z5H8_AVESA</name>
<dbReference type="Proteomes" id="UP001732700">
    <property type="component" value="Chromosome 6C"/>
</dbReference>
<accession>A0ACD5Z5H8</accession>
<dbReference type="EnsemblPlants" id="AVESA.00010b.r2.6CG1132680.1">
    <property type="protein sequence ID" value="AVESA.00010b.r2.6CG1132680.1.CDS"/>
    <property type="gene ID" value="AVESA.00010b.r2.6CG1132680"/>
</dbReference>